<dbReference type="RefSeq" id="XP_007834023.1">
    <property type="nucleotide sequence ID" value="XM_007835832.1"/>
</dbReference>
<name>W3X8B0_PESFW</name>
<gene>
    <name evidence="3" type="ORF">PFICI_07251</name>
</gene>
<evidence type="ECO:0000313" key="3">
    <source>
        <dbReference type="EMBL" id="ETS82249.1"/>
    </source>
</evidence>
<dbReference type="Pfam" id="PF06985">
    <property type="entry name" value="HET"/>
    <property type="match status" value="1"/>
</dbReference>
<evidence type="ECO:0000313" key="4">
    <source>
        <dbReference type="Proteomes" id="UP000030651"/>
    </source>
</evidence>
<dbReference type="OMA" id="FGDQWAS"/>
<keyword evidence="4" id="KW-1185">Reference proteome</keyword>
<dbReference type="PANTHER" id="PTHR39596:SF2">
    <property type="entry name" value="HET DOMAIN PROTEIN (AFU_ORTHOLOGUE AFUA_1G17550)-RELATED"/>
    <property type="match status" value="1"/>
</dbReference>
<dbReference type="HOGENOM" id="CLU_270324_0_0_1"/>
<dbReference type="eggNOG" id="ENOG502SQ4R">
    <property type="taxonomic scope" value="Eukaryota"/>
</dbReference>
<dbReference type="GeneID" id="19272264"/>
<proteinExistence type="predicted"/>
<feature type="transmembrane region" description="Helical" evidence="1">
    <location>
        <begin position="934"/>
        <end position="964"/>
    </location>
</feature>
<dbReference type="InParanoid" id="W3X8B0"/>
<sequence length="1094" mass="123477">MDFIPHPTDGLEPMDVPFVANLQYVYDADFWSFPQAYGAVPDGDWRELGAHDLAALAQSWLYFGVMAEFLGKPVDFRHFEYTGEMQVEEKVLVTKLVTAVPFKTLLDEWLRFKVAPVLNPAFMDENATIDSGLTEDVLWSDFQRCYEFLGKVLNTCDELQRLPQALEVDTIPRIVLSITVLCTTLRGILTEILTPSPGIMILLAGGKRKQLDWKHDGNEKENENEKVPPVSSVELLLRQQMRQQGWCPFKIKHILSSHDYATVYYFSRLFKKSSQLNHGSCTETECVANNVDMSNYVTRHVHPGCSCSHLSFPDDEMRQIIRAGGIPVVRAKEVAVGEPPVLEVTRMNTATRYVAFSHVWSDGLGNPKANSLPECQIRRLQEYVDASKPPEESSWYSYPTFNFDFRRTSSLNKPANYFWLDTLCIPVGKEFDDLKFRAINQMAAIYSSAYEVLVLDSSFAHTSIQDSKICEQIARLEVSPWMGRCWTFQEGCLAGLLNFQFSDGRLNPLRMKVGYSTWLGEHLESTLLHLTRELASAVLFKLFVKRRLRFNASMLYDVETAIVATISRPLITRLSTNTNNTSVALLDPQIQSEAQVAFDQLVRCWNELSVRTTTKREDIHVILANLLRLGAHTILQMEKPQDRMRVILNSLKYLPLSLFLNSTIPRAGPTEKDRDRWLPLYPAGNMLSDAPRLKVTEGGYYLGPGEGQENGVEFLMTERQEPPPIRFIVRYPSQDKIAIIELHRRPGDTFAVQEAGLLCFSFQISSDRACRELLEGTDIACQKVSGAVFRANRITYEQLDSSNSEKEVSEPDHTARADGVDLVSTRPDSSALDDLLESKSGKLRIVYDCPMTATLVDLDVHDVQSISHDLAQMPAREVKALPKSWGIHIERGKHLLLPTNPGNNAPVINFSFAEIMEDEVLEHQRPDPLEGTGALWVLLAVCNVAVPLLLYFGTTGLGIAILATTYAKLSALSRAGVILKLVMNFFAIVQSFFIHLAWVWNLAHLITIALFTIGRFPAGGGDGNLTALDRAFVGYGFTIHTVLMVMCPLIMKVARSRMSTEYMKTFDPAWTPEKQSWEMKGIQWVKNRMYDDFD</sequence>
<protein>
    <recommendedName>
        <fullName evidence="2">Heterokaryon incompatibility domain-containing protein</fullName>
    </recommendedName>
</protein>
<keyword evidence="1" id="KW-0812">Transmembrane</keyword>
<feature type="transmembrane region" description="Helical" evidence="1">
    <location>
        <begin position="985"/>
        <end position="1012"/>
    </location>
</feature>
<dbReference type="InterPro" id="IPR010730">
    <property type="entry name" value="HET"/>
</dbReference>
<dbReference type="EMBL" id="KI912112">
    <property type="protein sequence ID" value="ETS82249.1"/>
    <property type="molecule type" value="Genomic_DNA"/>
</dbReference>
<evidence type="ECO:0000259" key="2">
    <source>
        <dbReference type="Pfam" id="PF06985"/>
    </source>
</evidence>
<organism evidence="3 4">
    <name type="scientific">Pestalotiopsis fici (strain W106-1 / CGMCC3.15140)</name>
    <dbReference type="NCBI Taxonomy" id="1229662"/>
    <lineage>
        <taxon>Eukaryota</taxon>
        <taxon>Fungi</taxon>
        <taxon>Dikarya</taxon>
        <taxon>Ascomycota</taxon>
        <taxon>Pezizomycotina</taxon>
        <taxon>Sordariomycetes</taxon>
        <taxon>Xylariomycetidae</taxon>
        <taxon>Amphisphaeriales</taxon>
        <taxon>Sporocadaceae</taxon>
        <taxon>Pestalotiopsis</taxon>
    </lineage>
</organism>
<keyword evidence="1" id="KW-1133">Transmembrane helix</keyword>
<dbReference type="OrthoDB" id="2426273at2759"/>
<evidence type="ECO:0000256" key="1">
    <source>
        <dbReference type="SAM" id="Phobius"/>
    </source>
</evidence>
<reference evidence="4" key="1">
    <citation type="journal article" date="2015" name="BMC Genomics">
        <title>Genomic and transcriptomic analysis of the endophytic fungus Pestalotiopsis fici reveals its lifestyle and high potential for synthesis of natural products.</title>
        <authorList>
            <person name="Wang X."/>
            <person name="Zhang X."/>
            <person name="Liu L."/>
            <person name="Xiang M."/>
            <person name="Wang W."/>
            <person name="Sun X."/>
            <person name="Che Y."/>
            <person name="Guo L."/>
            <person name="Liu G."/>
            <person name="Guo L."/>
            <person name="Wang C."/>
            <person name="Yin W.B."/>
            <person name="Stadler M."/>
            <person name="Zhang X."/>
            <person name="Liu X."/>
        </authorList>
    </citation>
    <scope>NUCLEOTIDE SEQUENCE [LARGE SCALE GENOMIC DNA]</scope>
    <source>
        <strain evidence="4">W106-1 / CGMCC3.15140</strain>
    </source>
</reference>
<dbReference type="KEGG" id="pfy:PFICI_07251"/>
<dbReference type="Proteomes" id="UP000030651">
    <property type="component" value="Unassembled WGS sequence"/>
</dbReference>
<dbReference type="AlphaFoldDB" id="W3X8B0"/>
<feature type="domain" description="Heterokaryon incompatibility" evidence="2">
    <location>
        <begin position="353"/>
        <end position="460"/>
    </location>
</feature>
<keyword evidence="1" id="KW-0472">Membrane</keyword>
<feature type="transmembrane region" description="Helical" evidence="1">
    <location>
        <begin position="1032"/>
        <end position="1054"/>
    </location>
</feature>
<dbReference type="PANTHER" id="PTHR39596">
    <property type="match status" value="1"/>
</dbReference>
<accession>W3X8B0</accession>